<feature type="domain" description="SWIB" evidence="1">
    <location>
        <begin position="194"/>
        <end position="250"/>
    </location>
</feature>
<evidence type="ECO:0000259" key="1">
    <source>
        <dbReference type="SMART" id="SM00151"/>
    </source>
</evidence>
<dbReference type="Pfam" id="PF02201">
    <property type="entry name" value="SWIB"/>
    <property type="match status" value="1"/>
</dbReference>
<dbReference type="SMART" id="SM00151">
    <property type="entry name" value="SWIB"/>
    <property type="match status" value="1"/>
</dbReference>
<proteinExistence type="predicted"/>
<dbReference type="EMBL" id="JASCZI010271918">
    <property type="protein sequence ID" value="MED6217575.1"/>
    <property type="molecule type" value="Genomic_DNA"/>
</dbReference>
<reference evidence="2 3" key="1">
    <citation type="journal article" date="2023" name="Plants (Basel)">
        <title>Bridging the Gap: Combining Genomics and Transcriptomics Approaches to Understand Stylosanthes scabra, an Orphan Legume from the Brazilian Caatinga.</title>
        <authorList>
            <person name="Ferreira-Neto J.R.C."/>
            <person name="da Silva M.D."/>
            <person name="Binneck E."/>
            <person name="de Melo N.F."/>
            <person name="da Silva R.H."/>
            <person name="de Melo A.L.T.M."/>
            <person name="Pandolfi V."/>
            <person name="Bustamante F.O."/>
            <person name="Brasileiro-Vidal A.C."/>
            <person name="Benko-Iseppon A.M."/>
        </authorList>
    </citation>
    <scope>NUCLEOTIDE SEQUENCE [LARGE SCALE GENOMIC DNA]</scope>
    <source>
        <tissue evidence="2">Leaves</tissue>
    </source>
</reference>
<dbReference type="Gene3D" id="1.10.245.10">
    <property type="entry name" value="SWIB/MDM2 domain"/>
    <property type="match status" value="1"/>
</dbReference>
<dbReference type="InterPro" id="IPR003121">
    <property type="entry name" value="SWIB_MDM2_domain"/>
</dbReference>
<organism evidence="2 3">
    <name type="scientific">Stylosanthes scabra</name>
    <dbReference type="NCBI Taxonomy" id="79078"/>
    <lineage>
        <taxon>Eukaryota</taxon>
        <taxon>Viridiplantae</taxon>
        <taxon>Streptophyta</taxon>
        <taxon>Embryophyta</taxon>
        <taxon>Tracheophyta</taxon>
        <taxon>Spermatophyta</taxon>
        <taxon>Magnoliopsida</taxon>
        <taxon>eudicotyledons</taxon>
        <taxon>Gunneridae</taxon>
        <taxon>Pentapetalae</taxon>
        <taxon>rosids</taxon>
        <taxon>fabids</taxon>
        <taxon>Fabales</taxon>
        <taxon>Fabaceae</taxon>
        <taxon>Papilionoideae</taxon>
        <taxon>50 kb inversion clade</taxon>
        <taxon>dalbergioids sensu lato</taxon>
        <taxon>Dalbergieae</taxon>
        <taxon>Pterocarpus clade</taxon>
        <taxon>Stylosanthes</taxon>
    </lineage>
</organism>
<keyword evidence="3" id="KW-1185">Reference proteome</keyword>
<dbReference type="SUPFAM" id="SSF47592">
    <property type="entry name" value="SWIB/MDM2 domain"/>
    <property type="match status" value="1"/>
</dbReference>
<dbReference type="CDD" id="cd10567">
    <property type="entry name" value="SWIB-MDM2_like"/>
    <property type="match status" value="1"/>
</dbReference>
<evidence type="ECO:0000313" key="2">
    <source>
        <dbReference type="EMBL" id="MED6217575.1"/>
    </source>
</evidence>
<name>A0ABU6Z5P3_9FABA</name>
<dbReference type="InterPro" id="IPR036885">
    <property type="entry name" value="SWIB_MDM2_dom_sf"/>
</dbReference>
<comment type="caution">
    <text evidence="2">The sequence shown here is derived from an EMBL/GenBank/DDBJ whole genome shotgun (WGS) entry which is preliminary data.</text>
</comment>
<protein>
    <recommendedName>
        <fullName evidence="1">SWIB domain-containing protein</fullName>
    </recommendedName>
</protein>
<dbReference type="Proteomes" id="UP001341840">
    <property type="component" value="Unassembled WGS sequence"/>
</dbReference>
<dbReference type="InterPro" id="IPR019835">
    <property type="entry name" value="SWIB_domain"/>
</dbReference>
<gene>
    <name evidence="2" type="ORF">PIB30_018968</name>
</gene>
<sequence length="250" mass="28715">MDFIRARSEPVTVPFLLRGCTKCPVIDKCRIFTEAVNTLHHRREETLQSLFLSFSCQQPSRQRHPPTKQNCSSLECPPASSEDTIRTWLQTLSSLCFPRKRAAGKRESLEIEEERGANLGRRQRGRKLMLLASLSNLKDVEAELMPLLPLFLLIHSATMCVASPFYKRTMRPFQIEPEEPKKKEKRQKVGKSGFLAPLQLSDALLNFIRDLSDKRKILCDEKLKKLFDVDTFNGFTVTKLLAPHFIKAEQ</sequence>
<evidence type="ECO:0000313" key="3">
    <source>
        <dbReference type="Proteomes" id="UP001341840"/>
    </source>
</evidence>
<accession>A0ABU6Z5P3</accession>